<accession>A0A7X6DQA1</accession>
<dbReference type="EMBL" id="VTOW01000002">
    <property type="protein sequence ID" value="NKE71254.1"/>
    <property type="molecule type" value="Genomic_DNA"/>
</dbReference>
<sequence>MSKVMEKDPLIVSTSDLGPLKPGLTLVDAWKSQPRPNMSRSFFLGPTPNSQFRRDPNEFLCPGAAVGIDHDGILRHVHPSNRLKGFTGFLITNLEEGRALVTVRGRTLLKIEDLNRGDEHKKVYALGVNRFVLSPQAGAYEIGQIIFIQPDRVGIACVEFKSFDDPEPLDLRINNQ</sequence>
<keyword evidence="2" id="KW-1185">Reference proteome</keyword>
<gene>
    <name evidence="1" type="ORF">MNODULE_10945</name>
</gene>
<evidence type="ECO:0000313" key="2">
    <source>
        <dbReference type="Proteomes" id="UP000534783"/>
    </source>
</evidence>
<dbReference type="AlphaFoldDB" id="A0A7X6DQA1"/>
<proteinExistence type="predicted"/>
<reference evidence="1 2" key="1">
    <citation type="journal article" date="2020" name="Nature">
        <title>Bacterial chemolithoautotrophy via manganese oxidation.</title>
        <authorList>
            <person name="Yu H."/>
            <person name="Leadbetter J.R."/>
        </authorList>
    </citation>
    <scope>NUCLEOTIDE SEQUENCE [LARGE SCALE GENOMIC DNA]</scope>
    <source>
        <strain evidence="1 2">Mn-1</strain>
    </source>
</reference>
<organism evidence="1 2">
    <name type="scientific">Candidatus Manganitrophus noduliformans</name>
    <dbReference type="NCBI Taxonomy" id="2606439"/>
    <lineage>
        <taxon>Bacteria</taxon>
        <taxon>Pseudomonadati</taxon>
        <taxon>Nitrospirota</taxon>
        <taxon>Nitrospiria</taxon>
        <taxon>Candidatus Troglogloeales</taxon>
        <taxon>Candidatus Manganitrophaceae</taxon>
        <taxon>Candidatus Manganitrophus</taxon>
    </lineage>
</organism>
<protein>
    <submittedName>
        <fullName evidence="1">Uncharacterized protein</fullName>
    </submittedName>
</protein>
<evidence type="ECO:0000313" key="1">
    <source>
        <dbReference type="EMBL" id="NKE71254.1"/>
    </source>
</evidence>
<name>A0A7X6DQA1_9BACT</name>
<comment type="caution">
    <text evidence="1">The sequence shown here is derived from an EMBL/GenBank/DDBJ whole genome shotgun (WGS) entry which is preliminary data.</text>
</comment>
<dbReference type="Proteomes" id="UP000534783">
    <property type="component" value="Unassembled WGS sequence"/>
</dbReference>
<dbReference type="RefSeq" id="WP_168059723.1">
    <property type="nucleotide sequence ID" value="NZ_VTOW01000002.1"/>
</dbReference>